<keyword evidence="4" id="KW-1185">Reference proteome</keyword>
<reference evidence="3" key="1">
    <citation type="submission" date="2020-05" db="EMBL/GenBank/DDBJ databases">
        <title>Mycena genomes resolve the evolution of fungal bioluminescence.</title>
        <authorList>
            <person name="Tsai I.J."/>
        </authorList>
    </citation>
    <scope>NUCLEOTIDE SEQUENCE</scope>
    <source>
        <strain evidence="3">CCC161011</strain>
    </source>
</reference>
<organism evidence="3 4">
    <name type="scientific">Mycena venus</name>
    <dbReference type="NCBI Taxonomy" id="2733690"/>
    <lineage>
        <taxon>Eukaryota</taxon>
        <taxon>Fungi</taxon>
        <taxon>Dikarya</taxon>
        <taxon>Basidiomycota</taxon>
        <taxon>Agaricomycotina</taxon>
        <taxon>Agaricomycetes</taxon>
        <taxon>Agaricomycetidae</taxon>
        <taxon>Agaricales</taxon>
        <taxon>Marasmiineae</taxon>
        <taxon>Mycenaceae</taxon>
        <taxon>Mycena</taxon>
    </lineage>
</organism>
<dbReference type="Proteomes" id="UP000620124">
    <property type="component" value="Unassembled WGS sequence"/>
</dbReference>
<feature type="transmembrane region" description="Helical" evidence="2">
    <location>
        <begin position="177"/>
        <end position="199"/>
    </location>
</feature>
<dbReference type="OrthoDB" id="2963738at2759"/>
<feature type="region of interest" description="Disordered" evidence="1">
    <location>
        <begin position="40"/>
        <end position="138"/>
    </location>
</feature>
<evidence type="ECO:0000313" key="3">
    <source>
        <dbReference type="EMBL" id="KAF7344085.1"/>
    </source>
</evidence>
<feature type="compositionally biased region" description="Polar residues" evidence="1">
    <location>
        <begin position="60"/>
        <end position="70"/>
    </location>
</feature>
<evidence type="ECO:0000256" key="1">
    <source>
        <dbReference type="SAM" id="MobiDB-lite"/>
    </source>
</evidence>
<proteinExistence type="predicted"/>
<comment type="caution">
    <text evidence="3">The sequence shown here is derived from an EMBL/GenBank/DDBJ whole genome shotgun (WGS) entry which is preliminary data.</text>
</comment>
<feature type="compositionally biased region" description="Low complexity" evidence="1">
    <location>
        <begin position="71"/>
        <end position="138"/>
    </location>
</feature>
<name>A0A8H6XLX9_9AGAR</name>
<dbReference type="EMBL" id="JACAZI010000015">
    <property type="protein sequence ID" value="KAF7344085.1"/>
    <property type="molecule type" value="Genomic_DNA"/>
</dbReference>
<gene>
    <name evidence="3" type="ORF">MVEN_01698200</name>
</gene>
<feature type="region of interest" description="Disordered" evidence="1">
    <location>
        <begin position="229"/>
        <end position="251"/>
    </location>
</feature>
<accession>A0A8H6XLX9</accession>
<evidence type="ECO:0000256" key="2">
    <source>
        <dbReference type="SAM" id="Phobius"/>
    </source>
</evidence>
<protein>
    <submittedName>
        <fullName evidence="3">Uncharacterized protein</fullName>
    </submittedName>
</protein>
<evidence type="ECO:0000313" key="4">
    <source>
        <dbReference type="Proteomes" id="UP000620124"/>
    </source>
</evidence>
<feature type="region of interest" description="Disordered" evidence="1">
    <location>
        <begin position="1"/>
        <end position="22"/>
    </location>
</feature>
<keyword evidence="2" id="KW-1133">Transmembrane helix</keyword>
<keyword evidence="2" id="KW-0812">Transmembrane</keyword>
<dbReference type="AlphaFoldDB" id="A0A8H6XLX9"/>
<sequence length="288" mass="29662">MATQLECPAVDKAGNKLTGNGEDAGVVSCVYSSGPPGPCFYDANGELDAEASGDPLCPSQLVSPASVSNRSKSSTPTSGASSSSALTTSKGGTTQSQGAISSSSPPISSPLASISSQGGSISTSSATTGKSPAVSSPPVSSQVVLPFPMIPPSATNPAVSPTLSTAKSSNRNEARTAAIAGSLTAVFVLVAIVVVIFWIRRHRKLEEQTRLPEQFVEAQERVLRDNLRPKAGIPRPASNVSRADPIDIEPENTEGVEPITVRMRRVEAQLQAILTMGFTEGSPPSYIG</sequence>
<keyword evidence="2" id="KW-0472">Membrane</keyword>